<dbReference type="GeneID" id="54463111"/>
<evidence type="ECO:0000259" key="1">
    <source>
        <dbReference type="PROSITE" id="PS50206"/>
    </source>
</evidence>
<evidence type="ECO:0000313" key="4">
    <source>
        <dbReference type="RefSeq" id="XP_033573755.1"/>
    </source>
</evidence>
<name>A0A6A6YD87_9PEZI</name>
<keyword evidence="3" id="KW-1185">Reference proteome</keyword>
<protein>
    <recommendedName>
        <fullName evidence="1">Rhodanese domain-containing protein</fullName>
    </recommendedName>
</protein>
<reference evidence="4" key="2">
    <citation type="submission" date="2020-04" db="EMBL/GenBank/DDBJ databases">
        <authorList>
            <consortium name="NCBI Genome Project"/>
        </authorList>
    </citation>
    <scope>NUCLEOTIDE SEQUENCE</scope>
    <source>
        <strain evidence="4">CBS 304.34</strain>
    </source>
</reference>
<dbReference type="SUPFAM" id="SSF52821">
    <property type="entry name" value="Rhodanese/Cell cycle control phosphatase"/>
    <property type="match status" value="1"/>
</dbReference>
<dbReference type="AlphaFoldDB" id="A0A6A6YD87"/>
<reference evidence="4" key="3">
    <citation type="submission" date="2025-04" db="UniProtKB">
        <authorList>
            <consortium name="RefSeq"/>
        </authorList>
    </citation>
    <scope>IDENTIFICATION</scope>
    <source>
        <strain evidence="4">CBS 304.34</strain>
    </source>
</reference>
<organism evidence="2">
    <name type="scientific">Mytilinidion resinicola</name>
    <dbReference type="NCBI Taxonomy" id="574789"/>
    <lineage>
        <taxon>Eukaryota</taxon>
        <taxon>Fungi</taxon>
        <taxon>Dikarya</taxon>
        <taxon>Ascomycota</taxon>
        <taxon>Pezizomycotina</taxon>
        <taxon>Dothideomycetes</taxon>
        <taxon>Pleosporomycetidae</taxon>
        <taxon>Mytilinidiales</taxon>
        <taxon>Mytilinidiaceae</taxon>
        <taxon>Mytilinidion</taxon>
    </lineage>
</organism>
<dbReference type="OrthoDB" id="8300214at2759"/>
<dbReference type="EMBL" id="MU003706">
    <property type="protein sequence ID" value="KAF2806791.1"/>
    <property type="molecule type" value="Genomic_DNA"/>
</dbReference>
<sequence length="175" mass="18690">MAQEAPTAPWHASFPAPQHTAPLLTRDAALPALGSGQLLLVDVRRTDYEGGTIKGSLNLPAHSFYLNRAALYDLCTRAGIKDVAFYCDVVTDPIPDICSPHAKASPLGSSNGRGPRCSGWFADFISEKGGESSIRALTLDGGIKGWVNAGGKFVESMEGFEPEYWKQFAQDGATC</sequence>
<dbReference type="InterPro" id="IPR001763">
    <property type="entry name" value="Rhodanese-like_dom"/>
</dbReference>
<accession>A0A6A6YD87</accession>
<gene>
    <name evidence="2 4" type="ORF">BDZ99DRAFT_479184</name>
</gene>
<proteinExistence type="predicted"/>
<reference evidence="2 4" key="1">
    <citation type="journal article" date="2020" name="Stud. Mycol.">
        <title>101 Dothideomycetes genomes: a test case for predicting lifestyles and emergence of pathogens.</title>
        <authorList>
            <person name="Haridas S."/>
            <person name="Albert R."/>
            <person name="Binder M."/>
            <person name="Bloem J."/>
            <person name="Labutti K."/>
            <person name="Salamov A."/>
            <person name="Andreopoulos B."/>
            <person name="Baker S."/>
            <person name="Barry K."/>
            <person name="Bills G."/>
            <person name="Bluhm B."/>
            <person name="Cannon C."/>
            <person name="Castanera R."/>
            <person name="Culley D."/>
            <person name="Daum C."/>
            <person name="Ezra D."/>
            <person name="Gonzalez J."/>
            <person name="Henrissat B."/>
            <person name="Kuo A."/>
            <person name="Liang C."/>
            <person name="Lipzen A."/>
            <person name="Lutzoni F."/>
            <person name="Magnuson J."/>
            <person name="Mondo S."/>
            <person name="Nolan M."/>
            <person name="Ohm R."/>
            <person name="Pangilinan J."/>
            <person name="Park H.-J."/>
            <person name="Ramirez L."/>
            <person name="Alfaro M."/>
            <person name="Sun H."/>
            <person name="Tritt A."/>
            <person name="Yoshinaga Y."/>
            <person name="Zwiers L.-H."/>
            <person name="Turgeon B."/>
            <person name="Goodwin S."/>
            <person name="Spatafora J."/>
            <person name="Crous P."/>
            <person name="Grigoriev I."/>
        </authorList>
    </citation>
    <scope>NUCLEOTIDE SEQUENCE</scope>
    <source>
        <strain evidence="2 4">CBS 304.34</strain>
    </source>
</reference>
<evidence type="ECO:0000313" key="3">
    <source>
        <dbReference type="Proteomes" id="UP000504636"/>
    </source>
</evidence>
<dbReference type="Gene3D" id="3.40.250.10">
    <property type="entry name" value="Rhodanese-like domain"/>
    <property type="match status" value="1"/>
</dbReference>
<dbReference type="Proteomes" id="UP000504636">
    <property type="component" value="Unplaced"/>
</dbReference>
<dbReference type="PROSITE" id="PS50206">
    <property type="entry name" value="RHODANESE_3"/>
    <property type="match status" value="1"/>
</dbReference>
<dbReference type="InterPro" id="IPR036873">
    <property type="entry name" value="Rhodanese-like_dom_sf"/>
</dbReference>
<dbReference type="SMART" id="SM00450">
    <property type="entry name" value="RHOD"/>
    <property type="match status" value="1"/>
</dbReference>
<dbReference type="RefSeq" id="XP_033573755.1">
    <property type="nucleotide sequence ID" value="XM_033722218.1"/>
</dbReference>
<evidence type="ECO:0000313" key="2">
    <source>
        <dbReference type="EMBL" id="KAF2806791.1"/>
    </source>
</evidence>
<feature type="domain" description="Rhodanese" evidence="1">
    <location>
        <begin position="34"/>
        <end position="155"/>
    </location>
</feature>